<dbReference type="EC" id="2.3.2.27" evidence="3"/>
<comment type="pathway">
    <text evidence="2">Protein modification; protein ubiquitination.</text>
</comment>
<evidence type="ECO:0000256" key="4">
    <source>
        <dbReference type="ARBA" id="ARBA00022679"/>
    </source>
</evidence>
<feature type="compositionally biased region" description="Low complexity" evidence="10">
    <location>
        <begin position="123"/>
        <end position="147"/>
    </location>
</feature>
<keyword evidence="4" id="KW-0808">Transferase</keyword>
<keyword evidence="7" id="KW-0833">Ubl conjugation pathway</keyword>
<evidence type="ECO:0000259" key="11">
    <source>
        <dbReference type="PROSITE" id="PS50089"/>
    </source>
</evidence>
<evidence type="ECO:0000256" key="9">
    <source>
        <dbReference type="PROSITE-ProRule" id="PRU00175"/>
    </source>
</evidence>
<dbReference type="AlphaFoldDB" id="A0AAD3HKS9"/>
<dbReference type="Proteomes" id="UP001054857">
    <property type="component" value="Unassembled WGS sequence"/>
</dbReference>
<dbReference type="CDD" id="cd23116">
    <property type="entry name" value="RING-H2_AIRP1-like"/>
    <property type="match status" value="1"/>
</dbReference>
<evidence type="ECO:0000256" key="10">
    <source>
        <dbReference type="SAM" id="MobiDB-lite"/>
    </source>
</evidence>
<dbReference type="EMBL" id="BMAR01000006">
    <property type="protein sequence ID" value="GFR44015.1"/>
    <property type="molecule type" value="Genomic_DNA"/>
</dbReference>
<evidence type="ECO:0000313" key="12">
    <source>
        <dbReference type="EMBL" id="GFR44015.1"/>
    </source>
</evidence>
<protein>
    <recommendedName>
        <fullName evidence="3">RING-type E3 ubiquitin transferase</fullName>
        <ecNumber evidence="3">2.3.2.27</ecNumber>
    </recommendedName>
</protein>
<feature type="region of interest" description="Disordered" evidence="10">
    <location>
        <begin position="48"/>
        <end position="158"/>
    </location>
</feature>
<gene>
    <name evidence="12" type="ORF">Agub_g5170</name>
</gene>
<evidence type="ECO:0000256" key="2">
    <source>
        <dbReference type="ARBA" id="ARBA00004906"/>
    </source>
</evidence>
<dbReference type="GO" id="GO:0008270">
    <property type="term" value="F:zinc ion binding"/>
    <property type="evidence" value="ECO:0007669"/>
    <property type="project" value="UniProtKB-KW"/>
</dbReference>
<proteinExistence type="predicted"/>
<sequence>METSELEQDIAYRRIHGMEGRMPASHRRAPRCAWLGRLCQRLCHCFTGDTDESRESTPRSRALENQNSLYEAPPVPSTSAAVAQQQRSAQNYNDDVEAGQTLLPKSVPSSAPLPRPGHSRNNSSASAPAPGTTSTAAAAAAATTHGAAGPGGTSEPLSRLHRYDLQPSAGSASAAVAPSSRAAAAGMNAPAGGAESTSARPSHRRAVSHGEARHRQAEFTEVYRASESTVVAAPGAAVAVGVAAAVVAGSTATPASTASGRPGALYGPVQDEEDDFCPTCLEPYSDDNPKIFTGCGHHFHLPCIYAWLERRDTCPMCGARMEAPGL</sequence>
<dbReference type="InterPro" id="IPR024766">
    <property type="entry name" value="Znf_RING_H2"/>
</dbReference>
<dbReference type="Pfam" id="PF12678">
    <property type="entry name" value="zf-rbx1"/>
    <property type="match status" value="1"/>
</dbReference>
<dbReference type="InterPro" id="IPR001841">
    <property type="entry name" value="Znf_RING"/>
</dbReference>
<evidence type="ECO:0000256" key="5">
    <source>
        <dbReference type="ARBA" id="ARBA00022723"/>
    </source>
</evidence>
<dbReference type="SMART" id="SM00184">
    <property type="entry name" value="RING"/>
    <property type="match status" value="1"/>
</dbReference>
<dbReference type="PANTHER" id="PTHR46463:SF10">
    <property type="entry name" value="OS01G0926200 PROTEIN"/>
    <property type="match status" value="1"/>
</dbReference>
<feature type="compositionally biased region" description="Low complexity" evidence="10">
    <location>
        <begin position="77"/>
        <end position="90"/>
    </location>
</feature>
<comment type="catalytic activity">
    <reaction evidence="1">
        <text>S-ubiquitinyl-[E2 ubiquitin-conjugating enzyme]-L-cysteine + [acceptor protein]-L-lysine = [E2 ubiquitin-conjugating enzyme]-L-cysteine + N(6)-ubiquitinyl-[acceptor protein]-L-lysine.</text>
        <dbReference type="EC" id="2.3.2.27"/>
    </reaction>
</comment>
<comment type="caution">
    <text evidence="12">The sequence shown here is derived from an EMBL/GenBank/DDBJ whole genome shotgun (WGS) entry which is preliminary data.</text>
</comment>
<name>A0AAD3HKS9_9CHLO</name>
<dbReference type="InterPro" id="IPR013083">
    <property type="entry name" value="Znf_RING/FYVE/PHD"/>
</dbReference>
<keyword evidence="13" id="KW-1185">Reference proteome</keyword>
<dbReference type="Gene3D" id="3.30.40.10">
    <property type="entry name" value="Zinc/RING finger domain, C3HC4 (zinc finger)"/>
    <property type="match status" value="1"/>
</dbReference>
<dbReference type="PROSITE" id="PS50089">
    <property type="entry name" value="ZF_RING_2"/>
    <property type="match status" value="1"/>
</dbReference>
<dbReference type="GO" id="GO:0061630">
    <property type="term" value="F:ubiquitin protein ligase activity"/>
    <property type="evidence" value="ECO:0007669"/>
    <property type="project" value="UniProtKB-EC"/>
</dbReference>
<keyword evidence="5" id="KW-0479">Metal-binding</keyword>
<feature type="compositionally biased region" description="Basic and acidic residues" evidence="10">
    <location>
        <begin position="51"/>
        <end position="62"/>
    </location>
</feature>
<dbReference type="PANTHER" id="PTHR46463">
    <property type="entry name" value="ZINC FINGER, RING/FYVE/PHD-TYPE"/>
    <property type="match status" value="1"/>
</dbReference>
<reference evidence="12 13" key="1">
    <citation type="journal article" date="2021" name="Sci. Rep.">
        <title>Genome sequencing of the multicellular alga Astrephomene provides insights into convergent evolution of germ-soma differentiation.</title>
        <authorList>
            <person name="Yamashita S."/>
            <person name="Yamamoto K."/>
            <person name="Matsuzaki R."/>
            <person name="Suzuki S."/>
            <person name="Yamaguchi H."/>
            <person name="Hirooka S."/>
            <person name="Minakuchi Y."/>
            <person name="Miyagishima S."/>
            <person name="Kawachi M."/>
            <person name="Toyoda A."/>
            <person name="Nozaki H."/>
        </authorList>
    </citation>
    <scope>NUCLEOTIDE SEQUENCE [LARGE SCALE GENOMIC DNA]</scope>
    <source>
        <strain evidence="12 13">NIES-4017</strain>
    </source>
</reference>
<feature type="domain" description="RING-type" evidence="11">
    <location>
        <begin position="277"/>
        <end position="317"/>
    </location>
</feature>
<evidence type="ECO:0000256" key="3">
    <source>
        <dbReference type="ARBA" id="ARBA00012483"/>
    </source>
</evidence>
<organism evidence="12 13">
    <name type="scientific">Astrephomene gubernaculifera</name>
    <dbReference type="NCBI Taxonomy" id="47775"/>
    <lineage>
        <taxon>Eukaryota</taxon>
        <taxon>Viridiplantae</taxon>
        <taxon>Chlorophyta</taxon>
        <taxon>core chlorophytes</taxon>
        <taxon>Chlorophyceae</taxon>
        <taxon>CS clade</taxon>
        <taxon>Chlamydomonadales</taxon>
        <taxon>Astrephomenaceae</taxon>
        <taxon>Astrephomene</taxon>
    </lineage>
</organism>
<keyword evidence="6 9" id="KW-0863">Zinc-finger</keyword>
<evidence type="ECO:0000256" key="1">
    <source>
        <dbReference type="ARBA" id="ARBA00000900"/>
    </source>
</evidence>
<evidence type="ECO:0000313" key="13">
    <source>
        <dbReference type="Proteomes" id="UP001054857"/>
    </source>
</evidence>
<keyword evidence="8" id="KW-0862">Zinc</keyword>
<dbReference type="SUPFAM" id="SSF57850">
    <property type="entry name" value="RING/U-box"/>
    <property type="match status" value="1"/>
</dbReference>
<accession>A0AAD3HKS9</accession>
<evidence type="ECO:0000256" key="8">
    <source>
        <dbReference type="ARBA" id="ARBA00022833"/>
    </source>
</evidence>
<evidence type="ECO:0000256" key="7">
    <source>
        <dbReference type="ARBA" id="ARBA00022786"/>
    </source>
</evidence>
<evidence type="ECO:0000256" key="6">
    <source>
        <dbReference type="ARBA" id="ARBA00022771"/>
    </source>
</evidence>